<comment type="caution">
    <text evidence="1">The sequence shown here is derived from an EMBL/GenBank/DDBJ whole genome shotgun (WGS) entry which is preliminary data.</text>
</comment>
<sequence>MNFTKQLENRSNMEMVRLSKYKKIDNMQENRISAILLSVRPKLTREHETKVSGKGFINHQSIVMLTDHIKKARQSGILLER</sequence>
<keyword evidence="2" id="KW-1185">Reference proteome</keyword>
<gene>
    <name evidence="1" type="ORF">HMPREF9455_00565</name>
</gene>
<dbReference type="Proteomes" id="UP000004913">
    <property type="component" value="Unassembled WGS sequence"/>
</dbReference>
<proteinExistence type="predicted"/>
<dbReference type="HOGENOM" id="CLU_2568374_0_0_10"/>
<accession>F5ITZ8</accession>
<reference evidence="1 2" key="1">
    <citation type="submission" date="2011-04" db="EMBL/GenBank/DDBJ databases">
        <title>The Genome Sequence of Dysgonomonas gadei ATCC BAA-286.</title>
        <authorList>
            <consortium name="The Broad Institute Genome Sequencing Platform"/>
            <person name="Earl A."/>
            <person name="Ward D."/>
            <person name="Feldgarden M."/>
            <person name="Gevers D."/>
            <person name="Pudlo N."/>
            <person name="Martens E."/>
            <person name="Allen-Vercoe E."/>
            <person name="Young S.K."/>
            <person name="Zeng Q."/>
            <person name="Gargeya S."/>
            <person name="Fitzgerald M."/>
            <person name="Haas B."/>
            <person name="Abouelleil A."/>
            <person name="Alvarado L."/>
            <person name="Arachchi H.M."/>
            <person name="Berlin A."/>
            <person name="Brown A."/>
            <person name="Chapman S.B."/>
            <person name="Chen Z."/>
            <person name="Dunbar C."/>
            <person name="Freedman E."/>
            <person name="Gearin G."/>
            <person name="Gellesch M."/>
            <person name="Goldberg J."/>
            <person name="Griggs A."/>
            <person name="Gujja S."/>
            <person name="Heiman D."/>
            <person name="Howarth C."/>
            <person name="Larson L."/>
            <person name="Lui A."/>
            <person name="MacDonald P.J.P."/>
            <person name="Mehta T."/>
            <person name="Montmayeur A."/>
            <person name="Murphy C."/>
            <person name="Neiman D."/>
            <person name="Pearson M."/>
            <person name="Priest M."/>
            <person name="Roberts A."/>
            <person name="Saif S."/>
            <person name="Shea T."/>
            <person name="Shenoy N."/>
            <person name="Sisk P."/>
            <person name="Stolte C."/>
            <person name="Sykes S."/>
            <person name="Yandava C."/>
            <person name="Wortman J."/>
            <person name="Nusbaum C."/>
            <person name="Birren B."/>
        </authorList>
    </citation>
    <scope>NUCLEOTIDE SEQUENCE [LARGE SCALE GENOMIC DNA]</scope>
    <source>
        <strain evidence="1 2">ATCC BAA-286</strain>
    </source>
</reference>
<organism evidence="1 2">
    <name type="scientific">Dysgonomonas gadei ATCC BAA-286</name>
    <dbReference type="NCBI Taxonomy" id="742766"/>
    <lineage>
        <taxon>Bacteria</taxon>
        <taxon>Pseudomonadati</taxon>
        <taxon>Bacteroidota</taxon>
        <taxon>Bacteroidia</taxon>
        <taxon>Bacteroidales</taxon>
        <taxon>Dysgonomonadaceae</taxon>
        <taxon>Dysgonomonas</taxon>
    </lineage>
</organism>
<evidence type="ECO:0000313" key="2">
    <source>
        <dbReference type="Proteomes" id="UP000004913"/>
    </source>
</evidence>
<dbReference type="AlphaFoldDB" id="F5ITZ8"/>
<protein>
    <submittedName>
        <fullName evidence="1">Uncharacterized protein</fullName>
    </submittedName>
</protein>
<name>F5ITZ8_9BACT</name>
<dbReference type="RefSeq" id="WP_006798072.1">
    <property type="nucleotide sequence ID" value="NZ_GL891979.1"/>
</dbReference>
<dbReference type="EMBL" id="ADLV01000008">
    <property type="protein sequence ID" value="EGJ99131.1"/>
    <property type="molecule type" value="Genomic_DNA"/>
</dbReference>
<evidence type="ECO:0000313" key="1">
    <source>
        <dbReference type="EMBL" id="EGJ99131.1"/>
    </source>
</evidence>